<feature type="region of interest" description="Disordered" evidence="1">
    <location>
        <begin position="1"/>
        <end position="26"/>
    </location>
</feature>
<proteinExistence type="predicted"/>
<reference evidence="3" key="1">
    <citation type="journal article" date="2019" name="Mol. Biol. Evol.">
        <title>Blast fungal genomes show frequent chromosomal changes, gene gains and losses, and effector gene turnover.</title>
        <authorList>
            <person name="Gomez Luciano L.B."/>
            <person name="Jason Tsai I."/>
            <person name="Chuma I."/>
            <person name="Tosa Y."/>
            <person name="Chen Y.H."/>
            <person name="Li J.Y."/>
            <person name="Li M.Y."/>
            <person name="Jade Lu M.Y."/>
            <person name="Nakayashiki H."/>
            <person name="Li W.H."/>
        </authorList>
    </citation>
    <scope>NUCLEOTIDE SEQUENCE</scope>
    <source>
        <strain evidence="3">NI907</strain>
    </source>
</reference>
<protein>
    <submittedName>
        <fullName evidence="3">Uncharacterized protein</fullName>
    </submittedName>
</protein>
<dbReference type="AlphaFoldDB" id="A0A6P8BK64"/>
<evidence type="ECO:0000256" key="1">
    <source>
        <dbReference type="SAM" id="MobiDB-lite"/>
    </source>
</evidence>
<dbReference type="RefSeq" id="XP_030987703.1">
    <property type="nucleotide sequence ID" value="XM_031120361.1"/>
</dbReference>
<dbReference type="KEGG" id="pgri:PgNI_00279"/>
<dbReference type="Proteomes" id="UP000515153">
    <property type="component" value="Unplaced"/>
</dbReference>
<gene>
    <name evidence="3" type="ORF">PgNI_00279</name>
</gene>
<accession>A0A6P8BK64</accession>
<evidence type="ECO:0000313" key="3">
    <source>
        <dbReference type="RefSeq" id="XP_030987703.1"/>
    </source>
</evidence>
<dbReference type="GeneID" id="41955275"/>
<organism evidence="2 3">
    <name type="scientific">Pyricularia grisea</name>
    <name type="common">Crabgrass-specific blast fungus</name>
    <name type="synonym">Magnaporthe grisea</name>
    <dbReference type="NCBI Taxonomy" id="148305"/>
    <lineage>
        <taxon>Eukaryota</taxon>
        <taxon>Fungi</taxon>
        <taxon>Dikarya</taxon>
        <taxon>Ascomycota</taxon>
        <taxon>Pezizomycotina</taxon>
        <taxon>Sordariomycetes</taxon>
        <taxon>Sordariomycetidae</taxon>
        <taxon>Magnaporthales</taxon>
        <taxon>Pyriculariaceae</taxon>
        <taxon>Pyricularia</taxon>
    </lineage>
</organism>
<keyword evidence="2" id="KW-1185">Reference proteome</keyword>
<evidence type="ECO:0000313" key="2">
    <source>
        <dbReference type="Proteomes" id="UP000515153"/>
    </source>
</evidence>
<sequence length="103" mass="11506">MRTTTSGLLTPSVARNGMGSGTTPTKTSSCTLWVAQPMTFLFLELIETLRYQRISPNDIIERDILIVWSGYIKQCESLPDDKVAELHELYKTQKPSNIGSNVT</sequence>
<reference evidence="3" key="2">
    <citation type="submission" date="2019-10" db="EMBL/GenBank/DDBJ databases">
        <authorList>
            <consortium name="NCBI Genome Project"/>
        </authorList>
    </citation>
    <scope>NUCLEOTIDE SEQUENCE</scope>
    <source>
        <strain evidence="3">NI907</strain>
    </source>
</reference>
<reference evidence="3" key="3">
    <citation type="submission" date="2025-08" db="UniProtKB">
        <authorList>
            <consortium name="RefSeq"/>
        </authorList>
    </citation>
    <scope>IDENTIFICATION</scope>
    <source>
        <strain evidence="3">NI907</strain>
    </source>
</reference>
<name>A0A6P8BK64_PYRGI</name>